<evidence type="ECO:0000313" key="1">
    <source>
        <dbReference type="EMBL" id="KAG8034413.1"/>
    </source>
</evidence>
<accession>A0A8J5V6J0</accession>
<sequence>FSTGNETAVAEALGNWGFSNGKTIEGGIGRMKKIFNEMDKLKTNKGNMQVVCSRKNDPEAWQYPPSPSECKPAWHYPEKRPLITFNSTVEVIYVSSLSSVKQELANPAPGREYRAIMPIKAVKSVNFRGSVMYRCECIKRNGLQDRCMMMDCMGRPECLNKLYPMCHSGRAALLKLTDLGDTQTALEKFYAADKARESALATYCRLVCPETNGDGSLCAPSLFINPSSQTGYQQQCDIPDYQPCHQSPEDQYRQQKPSSFLCHQGPGDQLYNQHCQPCYQSTNQHQSYGQSQPLPVQRQLPYQSFHRGPGDYYQSFYQQNPKKQDIRYPVQRNQPQCPYQSPQFSQFQPYQPQTQSAPCMVPNYVHY</sequence>
<dbReference type="EMBL" id="JAAOIC020000067">
    <property type="protein sequence ID" value="KAG8034413.1"/>
    <property type="molecule type" value="Genomic_DNA"/>
</dbReference>
<dbReference type="Proteomes" id="UP000729913">
    <property type="component" value="Unassembled WGS sequence"/>
</dbReference>
<reference evidence="1" key="1">
    <citation type="submission" date="2020-03" db="EMBL/GenBank/DDBJ databases">
        <authorList>
            <person name="Chebbi M.A."/>
            <person name="Drezen J.M."/>
        </authorList>
    </citation>
    <scope>NUCLEOTIDE SEQUENCE</scope>
    <source>
        <tissue evidence="1">Whole body</tissue>
    </source>
</reference>
<gene>
    <name evidence="1" type="ORF">G9C98_007489</name>
</gene>
<proteinExistence type="predicted"/>
<protein>
    <submittedName>
        <fullName evidence="1">Uncharacterized protein</fullName>
    </submittedName>
</protein>
<name>A0A8J5V6J0_9HYME</name>
<organism evidence="1 2">
    <name type="scientific">Cotesia typhae</name>
    <dbReference type="NCBI Taxonomy" id="2053667"/>
    <lineage>
        <taxon>Eukaryota</taxon>
        <taxon>Metazoa</taxon>
        <taxon>Ecdysozoa</taxon>
        <taxon>Arthropoda</taxon>
        <taxon>Hexapoda</taxon>
        <taxon>Insecta</taxon>
        <taxon>Pterygota</taxon>
        <taxon>Neoptera</taxon>
        <taxon>Endopterygota</taxon>
        <taxon>Hymenoptera</taxon>
        <taxon>Apocrita</taxon>
        <taxon>Ichneumonoidea</taxon>
        <taxon>Braconidae</taxon>
        <taxon>Microgastrinae</taxon>
        <taxon>Cotesia</taxon>
    </lineage>
</organism>
<comment type="caution">
    <text evidence="1">The sequence shown here is derived from an EMBL/GenBank/DDBJ whole genome shotgun (WGS) entry which is preliminary data.</text>
</comment>
<keyword evidence="2" id="KW-1185">Reference proteome</keyword>
<reference evidence="1" key="2">
    <citation type="submission" date="2021-04" db="EMBL/GenBank/DDBJ databases">
        <title>Genome-wide patterns of bracovirus chromosomal integration into multiple host tissues during parasitism.</title>
        <authorList>
            <person name="Chebbi M.A.C."/>
        </authorList>
    </citation>
    <scope>NUCLEOTIDE SEQUENCE</scope>
    <source>
        <tissue evidence="1">Whole body</tissue>
    </source>
</reference>
<dbReference type="AlphaFoldDB" id="A0A8J5V6J0"/>
<feature type="non-terminal residue" evidence="1">
    <location>
        <position position="367"/>
    </location>
</feature>
<evidence type="ECO:0000313" key="2">
    <source>
        <dbReference type="Proteomes" id="UP000729913"/>
    </source>
</evidence>
<dbReference type="OrthoDB" id="7676726at2759"/>